<dbReference type="EMBL" id="BMII01000063">
    <property type="protein sequence ID" value="GGB76585.1"/>
    <property type="molecule type" value="Genomic_DNA"/>
</dbReference>
<evidence type="ECO:0008006" key="4">
    <source>
        <dbReference type="Google" id="ProtNLM"/>
    </source>
</evidence>
<feature type="chain" id="PRO_5047320697" description="Metal transporter" evidence="1">
    <location>
        <begin position="25"/>
        <end position="413"/>
    </location>
</feature>
<evidence type="ECO:0000256" key="1">
    <source>
        <dbReference type="SAM" id="SignalP"/>
    </source>
</evidence>
<proteinExistence type="predicted"/>
<gene>
    <name evidence="2" type="ORF">GCM10011607_41040</name>
</gene>
<evidence type="ECO:0000313" key="3">
    <source>
        <dbReference type="Proteomes" id="UP000617555"/>
    </source>
</evidence>
<comment type="caution">
    <text evidence="2">The sequence shown here is derived from an EMBL/GenBank/DDBJ whole genome shotgun (WGS) entry which is preliminary data.</text>
</comment>
<sequence length="413" mass="46747">MSAVKFSIKICLIVALAISSYSYGATSNDLAPLLQLSQSRLNKTTFNAMPLNDNRSVQLSSSTWLTGLPSISLSYLGELDNSNIYEQEVSLNLPIKSFSLHQSDNQLKRLTSSLLEQQVALQKLYLSGLLRQSMWDHRIAFVKSNQLQRKASLLEKLYVQQKQLSNAGEFPKVNLLLLDRERVDIDLAQIELKQQQDEAMALFQSLTGLSEIPVNIEENGHNMAELDVQSTHDADVVLMQHPLWQLQSLQQQFQDVMMTSQQAGEQDPWTVSLTAKETAGDLANDQHLGVGISIPLGFGSALSQRELSVWQKDYQDQRINSERLYLELKNQSQKLLSQQHNLKKQQALLQRGVSLSRTITEDLAKVKDQNQMGYEIWLRRYMDALDTESRLVLNQVAQQQLHSQQLQALGISL</sequence>
<dbReference type="Proteomes" id="UP000617555">
    <property type="component" value="Unassembled WGS sequence"/>
</dbReference>
<dbReference type="Gene3D" id="1.20.1600.10">
    <property type="entry name" value="Outer membrane efflux proteins (OEP)"/>
    <property type="match status" value="1"/>
</dbReference>
<feature type="signal peptide" evidence="1">
    <location>
        <begin position="1"/>
        <end position="24"/>
    </location>
</feature>
<dbReference type="RefSeq" id="WP_188741143.1">
    <property type="nucleotide sequence ID" value="NZ_BMII01000063.1"/>
</dbReference>
<protein>
    <recommendedName>
        <fullName evidence="4">Metal transporter</fullName>
    </recommendedName>
</protein>
<evidence type="ECO:0000313" key="2">
    <source>
        <dbReference type="EMBL" id="GGB76585.1"/>
    </source>
</evidence>
<reference evidence="3" key="1">
    <citation type="journal article" date="2019" name="Int. J. Syst. Evol. Microbiol.">
        <title>The Global Catalogue of Microorganisms (GCM) 10K type strain sequencing project: providing services to taxonomists for standard genome sequencing and annotation.</title>
        <authorList>
            <consortium name="The Broad Institute Genomics Platform"/>
            <consortium name="The Broad Institute Genome Sequencing Center for Infectious Disease"/>
            <person name="Wu L."/>
            <person name="Ma J."/>
        </authorList>
    </citation>
    <scope>NUCLEOTIDE SEQUENCE [LARGE SCALE GENOMIC DNA]</scope>
    <source>
        <strain evidence="3">CGMCC 1.15339</strain>
    </source>
</reference>
<organism evidence="2 3">
    <name type="scientific">Shewanella inventionis</name>
    <dbReference type="NCBI Taxonomy" id="1738770"/>
    <lineage>
        <taxon>Bacteria</taxon>
        <taxon>Pseudomonadati</taxon>
        <taxon>Pseudomonadota</taxon>
        <taxon>Gammaproteobacteria</taxon>
        <taxon>Alteromonadales</taxon>
        <taxon>Shewanellaceae</taxon>
        <taxon>Shewanella</taxon>
    </lineage>
</organism>
<dbReference type="SUPFAM" id="SSF56954">
    <property type="entry name" value="Outer membrane efflux proteins (OEP)"/>
    <property type="match status" value="1"/>
</dbReference>
<keyword evidence="1" id="KW-0732">Signal</keyword>
<accession>A0ABQ1JVK8</accession>
<name>A0ABQ1JVK8_9GAMM</name>
<keyword evidence="3" id="KW-1185">Reference proteome</keyword>